<keyword evidence="4" id="KW-0325">Glycoprotein</keyword>
<evidence type="ECO:0000313" key="8">
    <source>
        <dbReference type="EMBL" id="KAJ1522786.1"/>
    </source>
</evidence>
<feature type="domain" description="Carboxylesterase type B" evidence="7">
    <location>
        <begin position="51"/>
        <end position="366"/>
    </location>
</feature>
<dbReference type="AlphaFoldDB" id="A0AAV7X9V6"/>
<protein>
    <recommendedName>
        <fullName evidence="5">Carboxylic ester hydrolase</fullName>
        <ecNumber evidence="5">3.1.1.-</ecNumber>
    </recommendedName>
</protein>
<evidence type="ECO:0000256" key="1">
    <source>
        <dbReference type="ARBA" id="ARBA00005964"/>
    </source>
</evidence>
<sequence>MKHKADREGRRARGDAPASSTPKWRAPLFAAALALCAYRAVEYHNYWNSLSPVVEVAQGPLQGRAARTDAGTEYFAFQGIPFAAPPVGPLRFRDPQPPASWAPEVRDARADGPICSQVAMPFPSALPSNVSVIDVVRFLGKIPALVHRVAKALRQSEDCLHLNVYTPKVGAAASLPVFVFIHGGAFVFGDNGLDVLGPQHIVERDVILVTVNYRLGALGFLAVGEAANGSLAKAPEGVGNAALKDVVAALRWVRDNIAQFGGDPGRVTLGGQSAGGALASYMTVVPAARGLFHRLVAMSGSMLHHLAFSTPEQALARTRTLVRNLVRPEVAGGPDAPAAPDVADPADVLRYLREVDVHLLLDKDTFADMEEVRRRLSPAPPVARAALT</sequence>
<accession>A0AAV7X9V6</accession>
<evidence type="ECO:0000256" key="4">
    <source>
        <dbReference type="ARBA" id="ARBA00023180"/>
    </source>
</evidence>
<keyword evidence="2" id="KW-0719">Serine esterase</keyword>
<keyword evidence="3 5" id="KW-0378">Hydrolase</keyword>
<evidence type="ECO:0000259" key="7">
    <source>
        <dbReference type="Pfam" id="PF00135"/>
    </source>
</evidence>
<dbReference type="PANTHER" id="PTHR11559">
    <property type="entry name" value="CARBOXYLESTERASE"/>
    <property type="match status" value="1"/>
</dbReference>
<comment type="caution">
    <text evidence="8">The sequence shown here is derived from an EMBL/GenBank/DDBJ whole genome shotgun (WGS) entry which is preliminary data.</text>
</comment>
<dbReference type="InterPro" id="IPR050309">
    <property type="entry name" value="Type-B_Carboxylest/Lipase"/>
</dbReference>
<dbReference type="InterPro" id="IPR019826">
    <property type="entry name" value="Carboxylesterase_B_AS"/>
</dbReference>
<dbReference type="Gene3D" id="3.40.50.1820">
    <property type="entry name" value="alpha/beta hydrolase"/>
    <property type="match status" value="1"/>
</dbReference>
<name>A0AAV7X9V6_9NEOP</name>
<evidence type="ECO:0000256" key="6">
    <source>
        <dbReference type="SAM" id="MobiDB-lite"/>
    </source>
</evidence>
<dbReference type="EC" id="3.1.1.-" evidence="5"/>
<evidence type="ECO:0000256" key="3">
    <source>
        <dbReference type="ARBA" id="ARBA00022801"/>
    </source>
</evidence>
<evidence type="ECO:0000256" key="5">
    <source>
        <dbReference type="RuleBase" id="RU361235"/>
    </source>
</evidence>
<dbReference type="SUPFAM" id="SSF53474">
    <property type="entry name" value="alpha/beta-Hydrolases"/>
    <property type="match status" value="1"/>
</dbReference>
<evidence type="ECO:0000313" key="9">
    <source>
        <dbReference type="Proteomes" id="UP001075354"/>
    </source>
</evidence>
<dbReference type="Pfam" id="PF00135">
    <property type="entry name" value="COesterase"/>
    <property type="match status" value="1"/>
</dbReference>
<dbReference type="Proteomes" id="UP001075354">
    <property type="component" value="Chromosome 11"/>
</dbReference>
<feature type="compositionally biased region" description="Basic and acidic residues" evidence="6">
    <location>
        <begin position="1"/>
        <end position="14"/>
    </location>
</feature>
<dbReference type="EMBL" id="JAPTSV010000011">
    <property type="protein sequence ID" value="KAJ1522786.1"/>
    <property type="molecule type" value="Genomic_DNA"/>
</dbReference>
<dbReference type="PROSITE" id="PS00122">
    <property type="entry name" value="CARBOXYLESTERASE_B_1"/>
    <property type="match status" value="1"/>
</dbReference>
<proteinExistence type="inferred from homology"/>
<gene>
    <name evidence="8" type="ORF">ONE63_001942</name>
</gene>
<dbReference type="GO" id="GO:0052689">
    <property type="term" value="F:carboxylic ester hydrolase activity"/>
    <property type="evidence" value="ECO:0007669"/>
    <property type="project" value="UniProtKB-KW"/>
</dbReference>
<keyword evidence="9" id="KW-1185">Reference proteome</keyword>
<organism evidence="8 9">
    <name type="scientific">Megalurothrips usitatus</name>
    <name type="common">bean blossom thrips</name>
    <dbReference type="NCBI Taxonomy" id="439358"/>
    <lineage>
        <taxon>Eukaryota</taxon>
        <taxon>Metazoa</taxon>
        <taxon>Ecdysozoa</taxon>
        <taxon>Arthropoda</taxon>
        <taxon>Hexapoda</taxon>
        <taxon>Insecta</taxon>
        <taxon>Pterygota</taxon>
        <taxon>Neoptera</taxon>
        <taxon>Paraneoptera</taxon>
        <taxon>Thysanoptera</taxon>
        <taxon>Terebrantia</taxon>
        <taxon>Thripoidea</taxon>
        <taxon>Thripidae</taxon>
        <taxon>Megalurothrips</taxon>
    </lineage>
</organism>
<reference evidence="8" key="1">
    <citation type="submission" date="2022-12" db="EMBL/GenBank/DDBJ databases">
        <title>Chromosome-level genome assembly of the bean flower thrips Megalurothrips usitatus.</title>
        <authorList>
            <person name="Ma L."/>
            <person name="Liu Q."/>
            <person name="Li H."/>
            <person name="Cai W."/>
        </authorList>
    </citation>
    <scope>NUCLEOTIDE SEQUENCE</scope>
    <source>
        <strain evidence="8">Cailab_2022a</strain>
    </source>
</reference>
<dbReference type="InterPro" id="IPR029058">
    <property type="entry name" value="AB_hydrolase_fold"/>
</dbReference>
<evidence type="ECO:0000256" key="2">
    <source>
        <dbReference type="ARBA" id="ARBA00022487"/>
    </source>
</evidence>
<comment type="similarity">
    <text evidence="1 5">Belongs to the type-B carboxylesterase/lipase family.</text>
</comment>
<feature type="region of interest" description="Disordered" evidence="6">
    <location>
        <begin position="1"/>
        <end position="21"/>
    </location>
</feature>
<dbReference type="InterPro" id="IPR002018">
    <property type="entry name" value="CarbesteraseB"/>
</dbReference>